<sequence>LPPFSFSPSGRLPHSSERSSDESWATRQPQAARRRRMAPSLLAAAAPDGALPPRRRLALPPLRRRRRRWQQQAARRRHHRSPCRLLSPRQRPQVLPDLQALPPDLEAPELRSLPPSPSAPGRRSPHLHHLELLGIRSGLYVVGDHRIWSPPCSGHRLLRLLRRHRLFVYSATELGSPSPPST</sequence>
<dbReference type="EMBL" id="AP014965">
    <property type="protein sequence ID" value="BAT07004.1"/>
    <property type="molecule type" value="Genomic_DNA"/>
</dbReference>
<name>A0A0P0XL57_ORYSJ</name>
<dbReference type="OMA" id="DESWATR"/>
<feature type="region of interest" description="Disordered" evidence="1">
    <location>
        <begin position="1"/>
        <end position="125"/>
    </location>
</feature>
<dbReference type="InParanoid" id="A0A0P0XL57"/>
<evidence type="ECO:0000313" key="2">
    <source>
        <dbReference type="EMBL" id="BAT07004.1"/>
    </source>
</evidence>
<protein>
    <submittedName>
        <fullName evidence="2">Os09g0244600 protein</fullName>
    </submittedName>
</protein>
<dbReference type="Gramene" id="Os09t0244600-01">
    <property type="protein sequence ID" value="Os09t0244600-01"/>
    <property type="gene ID" value="Os09g0244600"/>
</dbReference>
<feature type="compositionally biased region" description="Basic residues" evidence="1">
    <location>
        <begin position="53"/>
        <end position="82"/>
    </location>
</feature>
<keyword evidence="3" id="KW-1185">Reference proteome</keyword>
<organism evidence="2 3">
    <name type="scientific">Oryza sativa subsp. japonica</name>
    <name type="common">Rice</name>
    <dbReference type="NCBI Taxonomy" id="39947"/>
    <lineage>
        <taxon>Eukaryota</taxon>
        <taxon>Viridiplantae</taxon>
        <taxon>Streptophyta</taxon>
        <taxon>Embryophyta</taxon>
        <taxon>Tracheophyta</taxon>
        <taxon>Spermatophyta</taxon>
        <taxon>Magnoliopsida</taxon>
        <taxon>Liliopsida</taxon>
        <taxon>Poales</taxon>
        <taxon>Poaceae</taxon>
        <taxon>BOP clade</taxon>
        <taxon>Oryzoideae</taxon>
        <taxon>Oryzeae</taxon>
        <taxon>Oryzinae</taxon>
        <taxon>Oryza</taxon>
        <taxon>Oryza sativa</taxon>
    </lineage>
</organism>
<reference evidence="2 3" key="3">
    <citation type="journal article" date="2013" name="Rice">
        <title>Improvement of the Oryza sativa Nipponbare reference genome using next generation sequence and optical map data.</title>
        <authorList>
            <person name="Kawahara Y."/>
            <person name="de la Bastide M."/>
            <person name="Hamilton J.P."/>
            <person name="Kanamori H."/>
            <person name="McCombie W.R."/>
            <person name="Ouyang S."/>
            <person name="Schwartz D.C."/>
            <person name="Tanaka T."/>
            <person name="Wu J."/>
            <person name="Zhou S."/>
            <person name="Childs K.L."/>
            <person name="Davidson R.M."/>
            <person name="Lin H."/>
            <person name="Quesada-Ocampo L."/>
            <person name="Vaillancourt B."/>
            <person name="Sakai H."/>
            <person name="Lee S.S."/>
            <person name="Kim J."/>
            <person name="Numa H."/>
            <person name="Itoh T."/>
            <person name="Buell C.R."/>
            <person name="Matsumoto T."/>
        </authorList>
    </citation>
    <scope>NUCLEOTIDE SEQUENCE [LARGE SCALE GENOMIC DNA]</scope>
    <source>
        <strain evidence="3">cv. Nipponbare</strain>
    </source>
</reference>
<evidence type="ECO:0000256" key="1">
    <source>
        <dbReference type="SAM" id="MobiDB-lite"/>
    </source>
</evidence>
<reference evidence="3" key="1">
    <citation type="journal article" date="2005" name="Nature">
        <title>The map-based sequence of the rice genome.</title>
        <authorList>
            <consortium name="International rice genome sequencing project (IRGSP)"/>
            <person name="Matsumoto T."/>
            <person name="Wu J."/>
            <person name="Kanamori H."/>
            <person name="Katayose Y."/>
            <person name="Fujisawa M."/>
            <person name="Namiki N."/>
            <person name="Mizuno H."/>
            <person name="Yamamoto K."/>
            <person name="Antonio B.A."/>
            <person name="Baba T."/>
            <person name="Sakata K."/>
            <person name="Nagamura Y."/>
            <person name="Aoki H."/>
            <person name="Arikawa K."/>
            <person name="Arita K."/>
            <person name="Bito T."/>
            <person name="Chiden Y."/>
            <person name="Fujitsuka N."/>
            <person name="Fukunaka R."/>
            <person name="Hamada M."/>
            <person name="Harada C."/>
            <person name="Hayashi A."/>
            <person name="Hijishita S."/>
            <person name="Honda M."/>
            <person name="Hosokawa S."/>
            <person name="Ichikawa Y."/>
            <person name="Idonuma A."/>
            <person name="Iijima M."/>
            <person name="Ikeda M."/>
            <person name="Ikeno M."/>
            <person name="Ito K."/>
            <person name="Ito S."/>
            <person name="Ito T."/>
            <person name="Ito Y."/>
            <person name="Ito Y."/>
            <person name="Iwabuchi A."/>
            <person name="Kamiya K."/>
            <person name="Karasawa W."/>
            <person name="Kurita K."/>
            <person name="Katagiri S."/>
            <person name="Kikuta A."/>
            <person name="Kobayashi H."/>
            <person name="Kobayashi N."/>
            <person name="Machita K."/>
            <person name="Maehara T."/>
            <person name="Masukawa M."/>
            <person name="Mizubayashi T."/>
            <person name="Mukai Y."/>
            <person name="Nagasaki H."/>
            <person name="Nagata Y."/>
            <person name="Naito S."/>
            <person name="Nakashima M."/>
            <person name="Nakama Y."/>
            <person name="Nakamichi Y."/>
            <person name="Nakamura M."/>
            <person name="Meguro A."/>
            <person name="Negishi M."/>
            <person name="Ohta I."/>
            <person name="Ohta T."/>
            <person name="Okamoto M."/>
            <person name="Ono N."/>
            <person name="Saji S."/>
            <person name="Sakaguchi M."/>
            <person name="Sakai K."/>
            <person name="Shibata M."/>
            <person name="Shimokawa T."/>
            <person name="Song J."/>
            <person name="Takazaki Y."/>
            <person name="Terasawa K."/>
            <person name="Tsugane M."/>
            <person name="Tsuji K."/>
            <person name="Ueda S."/>
            <person name="Waki K."/>
            <person name="Yamagata H."/>
            <person name="Yamamoto M."/>
            <person name="Yamamoto S."/>
            <person name="Yamane H."/>
            <person name="Yoshiki S."/>
            <person name="Yoshihara R."/>
            <person name="Yukawa K."/>
            <person name="Zhong H."/>
            <person name="Yano M."/>
            <person name="Yuan Q."/>
            <person name="Ouyang S."/>
            <person name="Liu J."/>
            <person name="Jones K.M."/>
            <person name="Gansberger K."/>
            <person name="Moffat K."/>
            <person name="Hill J."/>
            <person name="Bera J."/>
            <person name="Fadrosh D."/>
            <person name="Jin S."/>
            <person name="Johri S."/>
            <person name="Kim M."/>
            <person name="Overton L."/>
            <person name="Reardon M."/>
            <person name="Tsitrin T."/>
            <person name="Vuong H."/>
            <person name="Weaver B."/>
            <person name="Ciecko A."/>
            <person name="Tallon L."/>
            <person name="Jackson J."/>
            <person name="Pai G."/>
            <person name="Aken S.V."/>
            <person name="Utterback T."/>
            <person name="Reidmuller S."/>
            <person name="Feldblyum T."/>
            <person name="Hsiao J."/>
            <person name="Zismann V."/>
            <person name="Iobst S."/>
            <person name="de Vazeille A.R."/>
            <person name="Buell C.R."/>
            <person name="Ying K."/>
            <person name="Li Y."/>
            <person name="Lu T."/>
            <person name="Huang Y."/>
            <person name="Zhao Q."/>
            <person name="Feng Q."/>
            <person name="Zhang L."/>
            <person name="Zhu J."/>
            <person name="Weng Q."/>
            <person name="Mu J."/>
            <person name="Lu Y."/>
            <person name="Fan D."/>
            <person name="Liu Y."/>
            <person name="Guan J."/>
            <person name="Zhang Y."/>
            <person name="Yu S."/>
            <person name="Liu X."/>
            <person name="Zhang Y."/>
            <person name="Hong G."/>
            <person name="Han B."/>
            <person name="Choisne N."/>
            <person name="Demange N."/>
            <person name="Orjeda G."/>
            <person name="Samain S."/>
            <person name="Cattolico L."/>
            <person name="Pelletier E."/>
            <person name="Couloux A."/>
            <person name="Segurens B."/>
            <person name="Wincker P."/>
            <person name="D'Hont A."/>
            <person name="Scarpelli C."/>
            <person name="Weissenbach J."/>
            <person name="Salanoubat M."/>
            <person name="Quetier F."/>
            <person name="Yu Y."/>
            <person name="Kim H.R."/>
            <person name="Rambo T."/>
            <person name="Currie J."/>
            <person name="Collura K."/>
            <person name="Luo M."/>
            <person name="Yang T."/>
            <person name="Ammiraju J.S.S."/>
            <person name="Engler F."/>
            <person name="Soderlund C."/>
            <person name="Wing R.A."/>
            <person name="Palmer L.E."/>
            <person name="de la Bastide M."/>
            <person name="Spiegel L."/>
            <person name="Nascimento L."/>
            <person name="Zutavern T."/>
            <person name="O'Shaughnessy A."/>
            <person name="Dike S."/>
            <person name="Dedhia N."/>
            <person name="Preston R."/>
            <person name="Balija V."/>
            <person name="McCombie W.R."/>
            <person name="Chow T."/>
            <person name="Chen H."/>
            <person name="Chung M."/>
            <person name="Chen C."/>
            <person name="Shaw J."/>
            <person name="Wu H."/>
            <person name="Hsiao K."/>
            <person name="Chao Y."/>
            <person name="Chu M."/>
            <person name="Cheng C."/>
            <person name="Hour A."/>
            <person name="Lee P."/>
            <person name="Lin S."/>
            <person name="Lin Y."/>
            <person name="Liou J."/>
            <person name="Liu S."/>
            <person name="Hsing Y."/>
            <person name="Raghuvanshi S."/>
            <person name="Mohanty A."/>
            <person name="Bharti A.K."/>
            <person name="Gaur A."/>
            <person name="Gupta V."/>
            <person name="Kumar D."/>
            <person name="Ravi V."/>
            <person name="Vij S."/>
            <person name="Kapur A."/>
            <person name="Khurana P."/>
            <person name="Khurana P."/>
            <person name="Khurana J.P."/>
            <person name="Tyagi A.K."/>
            <person name="Gaikwad K."/>
            <person name="Singh A."/>
            <person name="Dalal V."/>
            <person name="Srivastava S."/>
            <person name="Dixit A."/>
            <person name="Pal A.K."/>
            <person name="Ghazi I.A."/>
            <person name="Yadav M."/>
            <person name="Pandit A."/>
            <person name="Bhargava A."/>
            <person name="Sureshbabu K."/>
            <person name="Batra K."/>
            <person name="Sharma T.R."/>
            <person name="Mohapatra T."/>
            <person name="Singh N.K."/>
            <person name="Messing J."/>
            <person name="Nelson A.B."/>
            <person name="Fuks G."/>
            <person name="Kavchok S."/>
            <person name="Keizer G."/>
            <person name="Linton E."/>
            <person name="Llaca V."/>
            <person name="Song R."/>
            <person name="Tanyolac B."/>
            <person name="Young S."/>
            <person name="Ho-Il K."/>
            <person name="Hahn J.H."/>
            <person name="Sangsakoo G."/>
            <person name="Vanavichit A."/>
            <person name="de Mattos Luiz.A.T."/>
            <person name="Zimmer P.D."/>
            <person name="Malone G."/>
            <person name="Dellagostin O."/>
            <person name="de Oliveira A.C."/>
            <person name="Bevan M."/>
            <person name="Bancroft I."/>
            <person name="Minx P."/>
            <person name="Cordum H."/>
            <person name="Wilson R."/>
            <person name="Cheng Z."/>
            <person name="Jin W."/>
            <person name="Jiang J."/>
            <person name="Leong S.A."/>
            <person name="Iwama H."/>
            <person name="Gojobori T."/>
            <person name="Itoh T."/>
            <person name="Niimura Y."/>
            <person name="Fujii Y."/>
            <person name="Habara T."/>
            <person name="Sakai H."/>
            <person name="Sato Y."/>
            <person name="Wilson G."/>
            <person name="Kumar K."/>
            <person name="McCouch S."/>
            <person name="Juretic N."/>
            <person name="Hoen D."/>
            <person name="Wright S."/>
            <person name="Bruskiewich R."/>
            <person name="Bureau T."/>
            <person name="Miyao A."/>
            <person name="Hirochika H."/>
            <person name="Nishikawa T."/>
            <person name="Kadowaki K."/>
            <person name="Sugiura M."/>
            <person name="Burr B."/>
            <person name="Sasaki T."/>
        </authorList>
    </citation>
    <scope>NUCLEOTIDE SEQUENCE [LARGE SCALE GENOMIC DNA]</scope>
    <source>
        <strain evidence="3">cv. Nipponbare</strain>
    </source>
</reference>
<gene>
    <name evidence="2" type="ordered locus">Os09g0244600</name>
    <name evidence="2" type="ORF">OSNPB_090244600</name>
</gene>
<feature type="non-terminal residue" evidence="2">
    <location>
        <position position="1"/>
    </location>
</feature>
<evidence type="ECO:0000313" key="3">
    <source>
        <dbReference type="Proteomes" id="UP000059680"/>
    </source>
</evidence>
<proteinExistence type="predicted"/>
<dbReference type="PaxDb" id="39947-A0A0P0XL57"/>
<dbReference type="Proteomes" id="UP000059680">
    <property type="component" value="Chromosome 9"/>
</dbReference>
<dbReference type="AlphaFoldDB" id="A0A0P0XL57"/>
<feature type="compositionally biased region" description="Low complexity" evidence="1">
    <location>
        <begin position="38"/>
        <end position="52"/>
    </location>
</feature>
<accession>A0A0P0XL57</accession>
<reference evidence="2 3" key="2">
    <citation type="journal article" date="2013" name="Plant Cell Physiol.">
        <title>Rice Annotation Project Database (RAP-DB): an integrative and interactive database for rice genomics.</title>
        <authorList>
            <person name="Sakai H."/>
            <person name="Lee S.S."/>
            <person name="Tanaka T."/>
            <person name="Numa H."/>
            <person name="Kim J."/>
            <person name="Kawahara Y."/>
            <person name="Wakimoto H."/>
            <person name="Yang C.C."/>
            <person name="Iwamoto M."/>
            <person name="Abe T."/>
            <person name="Yamada Y."/>
            <person name="Muto A."/>
            <person name="Inokuchi H."/>
            <person name="Ikemura T."/>
            <person name="Matsumoto T."/>
            <person name="Sasaki T."/>
            <person name="Itoh T."/>
        </authorList>
    </citation>
    <scope>NUCLEOTIDE SEQUENCE [LARGE SCALE GENOMIC DNA]</scope>
    <source>
        <strain evidence="3">cv. Nipponbare</strain>
    </source>
</reference>